<feature type="region of interest" description="Disordered" evidence="1">
    <location>
        <begin position="292"/>
        <end position="315"/>
    </location>
</feature>
<gene>
    <name evidence="2" type="ORF">RMCC_2179</name>
</gene>
<dbReference type="AlphaFoldDB" id="A0A100WBX4"/>
<evidence type="ECO:0000256" key="1">
    <source>
        <dbReference type="SAM" id="MobiDB-lite"/>
    </source>
</evidence>
<reference evidence="3" key="1">
    <citation type="journal article" date="2016" name="Genome Announc.">
        <title>Draft Genome Sequences of Five Rapidly Growing Mycobacterium Species, M. thermoresistibile, M. fortuitum subsp. acetamidolyticum, M. canariasense, M. brisbanense, and M. novocastrense.</title>
        <authorList>
            <person name="Katahira K."/>
            <person name="Ogura Y."/>
            <person name="Gotoh Y."/>
            <person name="Hayashi T."/>
        </authorList>
    </citation>
    <scope>NUCLEOTIDE SEQUENCE [LARGE SCALE GENOMIC DNA]</scope>
    <source>
        <strain evidence="3">JCM15298</strain>
    </source>
</reference>
<feature type="compositionally biased region" description="Pro residues" evidence="1">
    <location>
        <begin position="305"/>
        <end position="315"/>
    </location>
</feature>
<name>A0A100WBX4_MYCCR</name>
<dbReference type="EMBL" id="BCSY01000036">
    <property type="protein sequence ID" value="GAS95213.1"/>
    <property type="molecule type" value="Genomic_DNA"/>
</dbReference>
<evidence type="ECO:0000313" key="2">
    <source>
        <dbReference type="EMBL" id="GAS95213.1"/>
    </source>
</evidence>
<protein>
    <submittedName>
        <fullName evidence="2">Uncharacterized protein</fullName>
    </submittedName>
</protein>
<organism evidence="2 3">
    <name type="scientific">Mycolicibacterium canariasense</name>
    <name type="common">Mycobacterium canariasense</name>
    <dbReference type="NCBI Taxonomy" id="228230"/>
    <lineage>
        <taxon>Bacteria</taxon>
        <taxon>Bacillati</taxon>
        <taxon>Actinomycetota</taxon>
        <taxon>Actinomycetes</taxon>
        <taxon>Mycobacteriales</taxon>
        <taxon>Mycobacteriaceae</taxon>
        <taxon>Mycolicibacterium</taxon>
    </lineage>
</organism>
<comment type="caution">
    <text evidence="2">The sequence shown here is derived from an EMBL/GenBank/DDBJ whole genome shotgun (WGS) entry which is preliminary data.</text>
</comment>
<dbReference type="STRING" id="228230.RMCC_2179"/>
<sequence>MTFDMESYVDLDLPARRSPAFGSFDADAAMDRVIEFCISRDVHLGTKYSVIPQLDRALQIAALIGPDKRWTRIARWSGNDDAGDVPGVIRNDLRDILYSRFVAALPDARWLPPISVVSVSRWARFSQSMRTARDLGLGWIVPIHREVLLVPMPTVRYAAPDSTGAGTVLHDDTGRPAIEWSDGSGIFYLHGTEFDEAVYHRIVARQMSIEQVAGLRNADQRSIALRYLTFEQLIGSGAQAVDIDGVGPGLYRLPLPPRLARDRAPGYGASDFFVHRGGTVEWLDPRICLPRNTEPPLPGSGAHSPEPPVPLEPRR</sequence>
<proteinExistence type="predicted"/>
<dbReference type="Proteomes" id="UP000069443">
    <property type="component" value="Unassembled WGS sequence"/>
</dbReference>
<reference evidence="3" key="2">
    <citation type="submission" date="2016-02" db="EMBL/GenBank/DDBJ databases">
        <title>Draft genome sequence of five rapidly growing Mycobacterium species.</title>
        <authorList>
            <person name="Katahira K."/>
            <person name="Gotou Y."/>
            <person name="Iida K."/>
            <person name="Ogura Y."/>
            <person name="Hayashi T."/>
        </authorList>
    </citation>
    <scope>NUCLEOTIDE SEQUENCE [LARGE SCALE GENOMIC DNA]</scope>
    <source>
        <strain evidence="3">JCM15298</strain>
    </source>
</reference>
<evidence type="ECO:0000313" key="3">
    <source>
        <dbReference type="Proteomes" id="UP000069443"/>
    </source>
</evidence>
<dbReference type="RefSeq" id="WP_085122465.1">
    <property type="nucleotide sequence ID" value="NZ_BCSY01000036.1"/>
</dbReference>
<accession>A0A100WBX4</accession>
<dbReference type="OrthoDB" id="4697247at2"/>
<keyword evidence="3" id="KW-1185">Reference proteome</keyword>